<reference evidence="1" key="1">
    <citation type="submission" date="2021-03" db="EMBL/GenBank/DDBJ databases">
        <authorList>
            <person name="Jaffe A."/>
        </authorList>
    </citation>
    <scope>NUCLEOTIDE SEQUENCE</scope>
    <source>
        <strain evidence="1">RIFCSPLOWO2_01_FULL_43_13</strain>
    </source>
</reference>
<evidence type="ECO:0000313" key="1">
    <source>
        <dbReference type="EMBL" id="MBS3058074.1"/>
    </source>
</evidence>
<dbReference type="Proteomes" id="UP000680185">
    <property type="component" value="Unassembled WGS sequence"/>
</dbReference>
<organism evidence="1 2">
    <name type="scientific">Candidatus Iainarchaeum sp</name>
    <dbReference type="NCBI Taxonomy" id="3101447"/>
    <lineage>
        <taxon>Archaea</taxon>
        <taxon>Candidatus Iainarchaeota</taxon>
        <taxon>Candidatus Iainarchaeia</taxon>
        <taxon>Candidatus Iainarchaeales</taxon>
        <taxon>Candidatus Iainarchaeaceae</taxon>
        <taxon>Candidatus Iainarchaeum</taxon>
    </lineage>
</organism>
<protein>
    <submittedName>
        <fullName evidence="1">Uncharacterized protein</fullName>
    </submittedName>
</protein>
<sequence length="103" mass="11631">MVKILAIGEKAKVFINGRLIGFHREPQELVKDLALVSSVLLWQQLGIEKQKLNAEIIKEQGTINCILGALPRSDELKYFTDLESLKQKLANIKKVCPEIPFES</sequence>
<dbReference type="AlphaFoldDB" id="A0A8T4KVR4"/>
<evidence type="ECO:0000313" key="2">
    <source>
        <dbReference type="Proteomes" id="UP000680185"/>
    </source>
</evidence>
<reference evidence="1" key="2">
    <citation type="submission" date="2021-05" db="EMBL/GenBank/DDBJ databases">
        <title>Protein family content uncovers lineage relationships and bacterial pathway maintenance mechanisms in DPANN archaea.</title>
        <authorList>
            <person name="Castelle C.J."/>
            <person name="Meheust R."/>
            <person name="Jaffe A.L."/>
            <person name="Seitz K."/>
            <person name="Gong X."/>
            <person name="Baker B.J."/>
            <person name="Banfield J.F."/>
        </authorList>
    </citation>
    <scope>NUCLEOTIDE SEQUENCE</scope>
    <source>
        <strain evidence="1">RIFCSPLOWO2_01_FULL_43_13</strain>
    </source>
</reference>
<accession>A0A8T4KVR4</accession>
<comment type="caution">
    <text evidence="1">The sequence shown here is derived from an EMBL/GenBank/DDBJ whole genome shotgun (WGS) entry which is preliminary data.</text>
</comment>
<dbReference type="Gene3D" id="3.90.1070.20">
    <property type="match status" value="1"/>
</dbReference>
<dbReference type="EMBL" id="JAGVWB010000009">
    <property type="protein sequence ID" value="MBS3058074.1"/>
    <property type="molecule type" value="Genomic_DNA"/>
</dbReference>
<gene>
    <name evidence="1" type="ORF">J4478_01600</name>
</gene>
<proteinExistence type="predicted"/>
<name>A0A8T4KVR4_9ARCH</name>